<sequence>MSNTLLEKIALGVSGLTALAIGGFIVSAPHAFYASYGIALGQDASLLSELRAPGAGLAGFGILMLLGIWRRAILPVSIAVALTVFLAFPAGRLVGLVLDGMPSGSVISALVVETAIAGLLVAAFRRRLRQPASPASAAHPMR</sequence>
<accession>A0A017HEV5</accession>
<feature type="transmembrane region" description="Helical" evidence="1">
    <location>
        <begin position="104"/>
        <end position="124"/>
    </location>
</feature>
<evidence type="ECO:0008006" key="4">
    <source>
        <dbReference type="Google" id="ProtNLM"/>
    </source>
</evidence>
<evidence type="ECO:0000313" key="3">
    <source>
        <dbReference type="Proteomes" id="UP000025047"/>
    </source>
</evidence>
<evidence type="ECO:0000256" key="1">
    <source>
        <dbReference type="SAM" id="Phobius"/>
    </source>
</evidence>
<evidence type="ECO:0000313" key="2">
    <source>
        <dbReference type="EMBL" id="EYD72845.1"/>
    </source>
</evidence>
<dbReference type="eggNOG" id="ENOG5032GFV">
    <property type="taxonomic scope" value="Bacteria"/>
</dbReference>
<keyword evidence="1" id="KW-0812">Transmembrane</keyword>
<dbReference type="STRING" id="1122180.Lokhon_01650"/>
<feature type="transmembrane region" description="Helical" evidence="1">
    <location>
        <begin position="52"/>
        <end position="69"/>
    </location>
</feature>
<reference evidence="2 3" key="1">
    <citation type="submission" date="2013-03" db="EMBL/GenBank/DDBJ databases">
        <authorList>
            <person name="Fiebig A."/>
            <person name="Goeker M."/>
            <person name="Klenk H.-P.P."/>
        </authorList>
    </citation>
    <scope>NUCLEOTIDE SEQUENCE [LARGE SCALE GENOMIC DNA]</scope>
    <source>
        <strain evidence="2 3">DSM 17492</strain>
    </source>
</reference>
<protein>
    <recommendedName>
        <fullName evidence="4">DUF4345 domain-containing protein</fullName>
    </recommendedName>
</protein>
<keyword evidence="1" id="KW-0472">Membrane</keyword>
<organism evidence="2 3">
    <name type="scientific">Limimaricola hongkongensis DSM 17492</name>
    <dbReference type="NCBI Taxonomy" id="1122180"/>
    <lineage>
        <taxon>Bacteria</taxon>
        <taxon>Pseudomonadati</taxon>
        <taxon>Pseudomonadota</taxon>
        <taxon>Alphaproteobacteria</taxon>
        <taxon>Rhodobacterales</taxon>
        <taxon>Paracoccaceae</taxon>
        <taxon>Limimaricola</taxon>
    </lineage>
</organism>
<dbReference type="Pfam" id="PF14248">
    <property type="entry name" value="DUF4345"/>
    <property type="match status" value="1"/>
</dbReference>
<dbReference type="PATRIC" id="fig|1122180.6.peg.1633"/>
<dbReference type="OrthoDB" id="583466at2"/>
<dbReference type="EMBL" id="APGJ01000004">
    <property type="protein sequence ID" value="EYD72845.1"/>
    <property type="molecule type" value="Genomic_DNA"/>
</dbReference>
<dbReference type="AlphaFoldDB" id="A0A017HEV5"/>
<gene>
    <name evidence="2" type="ORF">Lokhon_01650</name>
</gene>
<keyword evidence="1" id="KW-1133">Transmembrane helix</keyword>
<comment type="caution">
    <text evidence="2">The sequence shown here is derived from an EMBL/GenBank/DDBJ whole genome shotgun (WGS) entry which is preliminary data.</text>
</comment>
<dbReference type="HOGENOM" id="CLU_149285_0_0_5"/>
<name>A0A017HEV5_9RHOB</name>
<dbReference type="RefSeq" id="WP_017929103.1">
    <property type="nucleotide sequence ID" value="NZ_KB822999.1"/>
</dbReference>
<proteinExistence type="predicted"/>
<keyword evidence="3" id="KW-1185">Reference proteome</keyword>
<feature type="transmembrane region" description="Helical" evidence="1">
    <location>
        <begin position="9"/>
        <end position="32"/>
    </location>
</feature>
<dbReference type="InterPro" id="IPR025597">
    <property type="entry name" value="DUF4345"/>
</dbReference>
<feature type="transmembrane region" description="Helical" evidence="1">
    <location>
        <begin position="76"/>
        <end position="98"/>
    </location>
</feature>
<dbReference type="Proteomes" id="UP000025047">
    <property type="component" value="Unassembled WGS sequence"/>
</dbReference>